<dbReference type="Gene3D" id="3.40.630.10">
    <property type="entry name" value="Zn peptidases"/>
    <property type="match status" value="1"/>
</dbReference>
<dbReference type="AlphaFoldDB" id="A0A136A3U4"/>
<dbReference type="InterPro" id="IPR011650">
    <property type="entry name" value="Peptidase_M20_dimer"/>
</dbReference>
<comment type="cofactor">
    <cofactor evidence="2">
        <name>Mn(2+)</name>
        <dbReference type="ChEBI" id="CHEBI:29035"/>
    </cofactor>
    <text evidence="2">The Mn(2+) ion enhances activity.</text>
</comment>
<feature type="binding site" evidence="2">
    <location>
        <position position="129"/>
    </location>
    <ligand>
        <name>Mn(2+)</name>
        <dbReference type="ChEBI" id="CHEBI:29035"/>
        <label>2</label>
    </ligand>
</feature>
<dbReference type="PANTHER" id="PTHR11014">
    <property type="entry name" value="PEPTIDASE M20 FAMILY MEMBER"/>
    <property type="match status" value="1"/>
</dbReference>
<feature type="chain" id="PRO_5007469492" evidence="3">
    <location>
        <begin position="17"/>
        <end position="427"/>
    </location>
</feature>
<proteinExistence type="predicted"/>
<evidence type="ECO:0000313" key="5">
    <source>
        <dbReference type="EMBL" id="KXI29886.1"/>
    </source>
</evidence>
<dbReference type="GO" id="GO:0019877">
    <property type="term" value="P:diaminopimelate biosynthetic process"/>
    <property type="evidence" value="ECO:0007669"/>
    <property type="project" value="UniProtKB-ARBA"/>
</dbReference>
<comment type="caution">
    <text evidence="5">The sequence shown here is derived from an EMBL/GenBank/DDBJ whole genome shotgun (WGS) entry which is preliminary data.</text>
</comment>
<feature type="domain" description="Peptidase M20 dimerisation" evidence="4">
    <location>
        <begin position="218"/>
        <end position="310"/>
    </location>
</feature>
<reference evidence="6" key="1">
    <citation type="submission" date="2016-02" db="EMBL/GenBank/DDBJ databases">
        <authorList>
            <person name="Schultz-Johansen M."/>
            <person name="Glaring M.A."/>
            <person name="Bech P.K."/>
            <person name="Stougaard P."/>
        </authorList>
    </citation>
    <scope>NUCLEOTIDE SEQUENCE [LARGE SCALE GENOMIC DNA]</scope>
    <source>
        <strain evidence="6">S66</strain>
    </source>
</reference>
<keyword evidence="2" id="KW-0464">Manganese</keyword>
<dbReference type="Pfam" id="PF01546">
    <property type="entry name" value="Peptidase_M20"/>
    <property type="match status" value="1"/>
</dbReference>
<feature type="binding site" evidence="2">
    <location>
        <position position="127"/>
    </location>
    <ligand>
        <name>Mn(2+)</name>
        <dbReference type="ChEBI" id="CHEBI:29035"/>
        <label>2</label>
    </ligand>
</feature>
<evidence type="ECO:0000256" key="2">
    <source>
        <dbReference type="PIRSR" id="PIRSR005962-1"/>
    </source>
</evidence>
<dbReference type="InterPro" id="IPR036264">
    <property type="entry name" value="Bact_exopeptidase_dim_dom"/>
</dbReference>
<dbReference type="GO" id="GO:0050118">
    <property type="term" value="F:N-acetyldiaminopimelate deacetylase activity"/>
    <property type="evidence" value="ECO:0007669"/>
    <property type="project" value="UniProtKB-ARBA"/>
</dbReference>
<dbReference type="NCBIfam" id="TIGR01891">
    <property type="entry name" value="amidohydrolases"/>
    <property type="match status" value="1"/>
</dbReference>
<feature type="binding site" evidence="2">
    <location>
        <position position="163"/>
    </location>
    <ligand>
        <name>Mn(2+)</name>
        <dbReference type="ChEBI" id="CHEBI:29035"/>
        <label>2</label>
    </ligand>
</feature>
<evidence type="ECO:0000259" key="4">
    <source>
        <dbReference type="Pfam" id="PF07687"/>
    </source>
</evidence>
<dbReference type="FunFam" id="3.30.70.360:FF:000001">
    <property type="entry name" value="N-acetyldiaminopimelate deacetylase"/>
    <property type="match status" value="1"/>
</dbReference>
<evidence type="ECO:0000256" key="1">
    <source>
        <dbReference type="ARBA" id="ARBA00022801"/>
    </source>
</evidence>
<dbReference type="InterPro" id="IPR002933">
    <property type="entry name" value="Peptidase_M20"/>
</dbReference>
<dbReference type="InterPro" id="IPR017439">
    <property type="entry name" value="Amidohydrolase"/>
</dbReference>
<dbReference type="Proteomes" id="UP000070299">
    <property type="component" value="Unassembled WGS sequence"/>
</dbReference>
<gene>
    <name evidence="5" type="ORF">AX660_07630</name>
</gene>
<dbReference type="STRING" id="1799789.AX660_07630"/>
<dbReference type="GO" id="GO:0046872">
    <property type="term" value="F:metal ion binding"/>
    <property type="evidence" value="ECO:0007669"/>
    <property type="project" value="UniProtKB-KW"/>
</dbReference>
<dbReference type="Pfam" id="PF07687">
    <property type="entry name" value="M20_dimer"/>
    <property type="match status" value="1"/>
</dbReference>
<dbReference type="SUPFAM" id="SSF53187">
    <property type="entry name" value="Zn-dependent exopeptidases"/>
    <property type="match status" value="1"/>
</dbReference>
<feature type="binding site" evidence="2">
    <location>
        <position position="194"/>
    </location>
    <ligand>
        <name>Mn(2+)</name>
        <dbReference type="ChEBI" id="CHEBI:29035"/>
        <label>2</label>
    </ligand>
</feature>
<protein>
    <submittedName>
        <fullName evidence="5">N-acyl-L-amino acid amidohydrolase</fullName>
    </submittedName>
</protein>
<dbReference type="Gene3D" id="3.30.70.360">
    <property type="match status" value="1"/>
</dbReference>
<feature type="signal peptide" evidence="3">
    <location>
        <begin position="1"/>
        <end position="16"/>
    </location>
</feature>
<dbReference type="RefSeq" id="WP_068373231.1">
    <property type="nucleotide sequence ID" value="NZ_LSNE01000003.1"/>
</dbReference>
<organism evidence="5 6">
    <name type="scientific">Paraglaciecola hydrolytica</name>
    <dbReference type="NCBI Taxonomy" id="1799789"/>
    <lineage>
        <taxon>Bacteria</taxon>
        <taxon>Pseudomonadati</taxon>
        <taxon>Pseudomonadota</taxon>
        <taxon>Gammaproteobacteria</taxon>
        <taxon>Alteromonadales</taxon>
        <taxon>Alteromonadaceae</taxon>
        <taxon>Paraglaciecola</taxon>
    </lineage>
</organism>
<feature type="binding site" evidence="2">
    <location>
        <position position="398"/>
    </location>
    <ligand>
        <name>Mn(2+)</name>
        <dbReference type="ChEBI" id="CHEBI:29035"/>
        <label>2</label>
    </ligand>
</feature>
<evidence type="ECO:0000313" key="6">
    <source>
        <dbReference type="Proteomes" id="UP000070299"/>
    </source>
</evidence>
<keyword evidence="1 5" id="KW-0378">Hydrolase</keyword>
<dbReference type="PIRSF" id="PIRSF005962">
    <property type="entry name" value="Pept_M20D_amidohydro"/>
    <property type="match status" value="1"/>
</dbReference>
<sequence length="427" mass="46286">MKRLNALLLLPFMTMAAQPDVAKLANDIEPQVIKWRHHFHQFPELSNREVNTAKYVADYLQSLGLKVQTGVALTGVVAVLDSGKPGPVIALRADMDALPVLENNDLPWKSTVMGEFNGKQVPVMHACGHDTHMAMLMGAAKILTDMKSQLKGKVKFIFQPAEEGAPDGEKGGAELMVKEGVLKNPDVDVVFGLHISSDTDVGVVEYRAGGIMAAVDPFKIVISGKPAHGAYPWLSVDPITTAAQVIMGLQTIVSREIKLLDDAAVVTIGSIHGGVRSNIIPDQVELVGTIRTLNPQAREHMYEAVQRKVKGIADSMRATAELTLPLDYQYPITFNDPDLTAKMLPTLVRTVGESKVNLVKPVTGAEDFSFYQEKVPGLFLFVGGKPLGLSSNEAPAHHTPDFKVEDAGMKTGVKVLVNLTLDFMQQP</sequence>
<dbReference type="OrthoDB" id="9777385at2"/>
<dbReference type="SUPFAM" id="SSF55031">
    <property type="entry name" value="Bacterial exopeptidase dimerisation domain"/>
    <property type="match status" value="1"/>
</dbReference>
<accession>A0A136A3U4</accession>
<dbReference type="EMBL" id="LSNE01000003">
    <property type="protein sequence ID" value="KXI29886.1"/>
    <property type="molecule type" value="Genomic_DNA"/>
</dbReference>
<dbReference type="PANTHER" id="PTHR11014:SF63">
    <property type="entry name" value="METALLOPEPTIDASE, PUTATIVE (AFU_ORTHOLOGUE AFUA_6G09600)-RELATED"/>
    <property type="match status" value="1"/>
</dbReference>
<evidence type="ECO:0000256" key="3">
    <source>
        <dbReference type="SAM" id="SignalP"/>
    </source>
</evidence>
<keyword evidence="6" id="KW-1185">Reference proteome</keyword>
<keyword evidence="2" id="KW-0479">Metal-binding</keyword>
<keyword evidence="3" id="KW-0732">Signal</keyword>
<name>A0A136A3U4_9ALTE</name>